<proteinExistence type="predicted"/>
<dbReference type="Proteomes" id="UP000656274">
    <property type="component" value="Unassembled WGS sequence"/>
</dbReference>
<dbReference type="RefSeq" id="WP_194096196.1">
    <property type="nucleotide sequence ID" value="NZ_JADFTZ010000004.1"/>
</dbReference>
<evidence type="ECO:0000313" key="1">
    <source>
        <dbReference type="EMBL" id="MBE9576948.1"/>
    </source>
</evidence>
<protein>
    <recommendedName>
        <fullName evidence="3">Lipoprotein</fullName>
    </recommendedName>
</protein>
<dbReference type="EMBL" id="JADFTZ010000004">
    <property type="protein sequence ID" value="MBE9576948.1"/>
    <property type="molecule type" value="Genomic_DNA"/>
</dbReference>
<comment type="caution">
    <text evidence="1">The sequence shown here is derived from an EMBL/GenBank/DDBJ whole genome shotgun (WGS) entry which is preliminary data.</text>
</comment>
<evidence type="ECO:0000313" key="2">
    <source>
        <dbReference type="Proteomes" id="UP000656274"/>
    </source>
</evidence>
<gene>
    <name evidence="1" type="ORF">IM755_09535</name>
</gene>
<evidence type="ECO:0008006" key="3">
    <source>
        <dbReference type="Google" id="ProtNLM"/>
    </source>
</evidence>
<organism evidence="1 2">
    <name type="scientific">Flavobacterium proteolyticum</name>
    <dbReference type="NCBI Taxonomy" id="2911683"/>
    <lineage>
        <taxon>Bacteria</taxon>
        <taxon>Pseudomonadati</taxon>
        <taxon>Bacteroidota</taxon>
        <taxon>Flavobacteriia</taxon>
        <taxon>Flavobacteriales</taxon>
        <taxon>Flavobacteriaceae</taxon>
        <taxon>Flavobacterium</taxon>
    </lineage>
</organism>
<keyword evidence="2" id="KW-1185">Reference proteome</keyword>
<reference evidence="1 2" key="1">
    <citation type="submission" date="2020-10" db="EMBL/GenBank/DDBJ databases">
        <title>The genome sequence of Flavobacterium aquaticum 1Y8A.</title>
        <authorList>
            <person name="Liu Y."/>
        </authorList>
    </citation>
    <scope>NUCLEOTIDE SEQUENCE [LARGE SCALE GENOMIC DNA]</scope>
    <source>
        <strain evidence="1 2">1Y8A</strain>
    </source>
</reference>
<name>A0ABR9WTH3_9FLAO</name>
<accession>A0ABR9WTH3</accession>
<sequence length="160" mass="18498">MKKIIAFIVLSIVGFIIVLCYYKPIVIKYLSGNAIILEKVKNYNVKIEGKEYEDVLYENENTLLLFLTNRLISNDFSVISIDKKNNIVGYNCSSNNCYDTFLGNLFQSDMGKMFVLFSDMYKGPNFDTKLKIDRDSIEFYIPNKENGKIHIQLNLQDSCI</sequence>